<keyword evidence="6 8" id="KW-0810">Translation regulation</keyword>
<evidence type="ECO:0000256" key="1">
    <source>
        <dbReference type="ARBA" id="ARBA00004556"/>
    </source>
</evidence>
<evidence type="ECO:0000313" key="11">
    <source>
        <dbReference type="Ensembl" id="ENSCSEP00000012439.1"/>
    </source>
</evidence>
<dbReference type="STRING" id="244447.ENSCSEP00000012439"/>
<dbReference type="AlphaFoldDB" id="A0A3P8VDX9"/>
<accession>A0A3P8VDX9</accession>
<dbReference type="GO" id="GO:0048471">
    <property type="term" value="C:perinuclear region of cytoplasm"/>
    <property type="evidence" value="ECO:0007669"/>
    <property type="project" value="UniProtKB-SubCell"/>
</dbReference>
<proteinExistence type="inferred from homology"/>
<dbReference type="FunFam" id="4.10.60.30:FF:000001">
    <property type="entry name" value="nanos homolog 3"/>
    <property type="match status" value="1"/>
</dbReference>
<dbReference type="InterPro" id="IPR008705">
    <property type="entry name" value="Nanos/Xcar2"/>
</dbReference>
<evidence type="ECO:0000256" key="8">
    <source>
        <dbReference type="PROSITE-ProRule" id="PRU00855"/>
    </source>
</evidence>
<dbReference type="GO" id="GO:0060293">
    <property type="term" value="C:germ plasm"/>
    <property type="evidence" value="ECO:0007669"/>
    <property type="project" value="UniProtKB-ARBA"/>
</dbReference>
<dbReference type="OMA" id="SCPYLRQ"/>
<evidence type="ECO:0000313" key="12">
    <source>
        <dbReference type="Proteomes" id="UP000265120"/>
    </source>
</evidence>
<keyword evidence="7 8" id="KW-0694">RNA-binding</keyword>
<organism evidence="11 12">
    <name type="scientific">Cynoglossus semilaevis</name>
    <name type="common">Tongue sole</name>
    <dbReference type="NCBI Taxonomy" id="244447"/>
    <lineage>
        <taxon>Eukaryota</taxon>
        <taxon>Metazoa</taxon>
        <taxon>Chordata</taxon>
        <taxon>Craniata</taxon>
        <taxon>Vertebrata</taxon>
        <taxon>Euteleostomi</taxon>
        <taxon>Actinopterygii</taxon>
        <taxon>Neopterygii</taxon>
        <taxon>Teleostei</taxon>
        <taxon>Neoteleostei</taxon>
        <taxon>Acanthomorphata</taxon>
        <taxon>Carangaria</taxon>
        <taxon>Pleuronectiformes</taxon>
        <taxon>Pleuronectoidei</taxon>
        <taxon>Cynoglossidae</taxon>
        <taxon>Cynoglossinae</taxon>
        <taxon>Cynoglossus</taxon>
    </lineage>
</organism>
<dbReference type="GeneTree" id="ENSGT00950000183135"/>
<evidence type="ECO:0000256" key="4">
    <source>
        <dbReference type="ARBA" id="ARBA00022771"/>
    </source>
</evidence>
<evidence type="ECO:0000256" key="5">
    <source>
        <dbReference type="ARBA" id="ARBA00022833"/>
    </source>
</evidence>
<dbReference type="Pfam" id="PF05741">
    <property type="entry name" value="zf-nanos"/>
    <property type="match status" value="1"/>
</dbReference>
<keyword evidence="9" id="KW-0732">Signal</keyword>
<feature type="signal peptide" evidence="9">
    <location>
        <begin position="1"/>
        <end position="19"/>
    </location>
</feature>
<dbReference type="InParanoid" id="A0A3P8VDX9"/>
<dbReference type="FunCoup" id="A0A3P8VDX9">
    <property type="interactions" value="614"/>
</dbReference>
<keyword evidence="4 8" id="KW-0863">Zinc-finger</keyword>
<evidence type="ECO:0000256" key="3">
    <source>
        <dbReference type="ARBA" id="ARBA00022723"/>
    </source>
</evidence>
<evidence type="ECO:0000256" key="2">
    <source>
        <dbReference type="ARBA" id="ARBA00022490"/>
    </source>
</evidence>
<dbReference type="PANTHER" id="PTHR12887">
    <property type="entry name" value="NANOS PROTEIN"/>
    <property type="match status" value="1"/>
</dbReference>
<evidence type="ECO:0000256" key="7">
    <source>
        <dbReference type="ARBA" id="ARBA00022884"/>
    </source>
</evidence>
<feature type="chain" id="PRO_5017984064" evidence="9">
    <location>
        <begin position="20"/>
        <end position="220"/>
    </location>
</feature>
<dbReference type="Gene3D" id="4.10.60.30">
    <property type="entry name" value="Nanos, RNA-binding domain"/>
    <property type="match status" value="1"/>
</dbReference>
<dbReference type="GO" id="GO:0003723">
    <property type="term" value="F:RNA binding"/>
    <property type="evidence" value="ECO:0007669"/>
    <property type="project" value="UniProtKB-UniRule"/>
</dbReference>
<reference evidence="11 12" key="1">
    <citation type="journal article" date="2014" name="Nat. Genet.">
        <title>Whole-genome sequence of a flatfish provides insights into ZW sex chromosome evolution and adaptation to a benthic lifestyle.</title>
        <authorList>
            <person name="Chen S."/>
            <person name="Zhang G."/>
            <person name="Shao C."/>
            <person name="Huang Q."/>
            <person name="Liu G."/>
            <person name="Zhang P."/>
            <person name="Song W."/>
            <person name="An N."/>
            <person name="Chalopin D."/>
            <person name="Volff J.N."/>
            <person name="Hong Y."/>
            <person name="Li Q."/>
            <person name="Sha Z."/>
            <person name="Zhou H."/>
            <person name="Xie M."/>
            <person name="Yu Q."/>
            <person name="Liu Y."/>
            <person name="Xiang H."/>
            <person name="Wang N."/>
            <person name="Wu K."/>
            <person name="Yang C."/>
            <person name="Zhou Q."/>
            <person name="Liao X."/>
            <person name="Yang L."/>
            <person name="Hu Q."/>
            <person name="Zhang J."/>
            <person name="Meng L."/>
            <person name="Jin L."/>
            <person name="Tian Y."/>
            <person name="Lian J."/>
            <person name="Yang J."/>
            <person name="Miao G."/>
            <person name="Liu S."/>
            <person name="Liang Z."/>
            <person name="Yan F."/>
            <person name="Li Y."/>
            <person name="Sun B."/>
            <person name="Zhang H."/>
            <person name="Zhang J."/>
            <person name="Zhu Y."/>
            <person name="Du M."/>
            <person name="Zhao Y."/>
            <person name="Schartl M."/>
            <person name="Tang Q."/>
            <person name="Wang J."/>
        </authorList>
    </citation>
    <scope>NUCLEOTIDE SEQUENCE</scope>
</reference>
<evidence type="ECO:0000256" key="6">
    <source>
        <dbReference type="ARBA" id="ARBA00022845"/>
    </source>
</evidence>
<dbReference type="Proteomes" id="UP000265120">
    <property type="component" value="Chromosome 9"/>
</dbReference>
<comment type="subcellular location">
    <subcellularLocation>
        <location evidence="1">Cytoplasm</location>
        <location evidence="1">Perinuclear region</location>
    </subcellularLocation>
</comment>
<dbReference type="InterPro" id="IPR038129">
    <property type="entry name" value="Nanos_sf"/>
</dbReference>
<keyword evidence="3" id="KW-0479">Metal-binding</keyword>
<dbReference type="GO" id="GO:0008270">
    <property type="term" value="F:zinc ion binding"/>
    <property type="evidence" value="ECO:0007669"/>
    <property type="project" value="UniProtKB-KW"/>
</dbReference>
<reference evidence="11" key="3">
    <citation type="submission" date="2025-09" db="UniProtKB">
        <authorList>
            <consortium name="Ensembl"/>
        </authorList>
    </citation>
    <scope>IDENTIFICATION</scope>
</reference>
<dbReference type="PROSITE" id="PS51522">
    <property type="entry name" value="ZF_NANOS"/>
    <property type="match status" value="1"/>
</dbReference>
<dbReference type="Ensembl" id="ENSCSET00000012587.1">
    <property type="protein sequence ID" value="ENSCSEP00000012439.1"/>
    <property type="gene ID" value="ENSCSEG00000008032.1"/>
</dbReference>
<protein>
    <submittedName>
        <fullName evidence="11">Nanos homolog 3</fullName>
    </submittedName>
</protein>
<name>A0A3P8VDX9_CYNSE</name>
<keyword evidence="2" id="KW-0963">Cytoplasm</keyword>
<feature type="domain" description="Nanos-type" evidence="10">
    <location>
        <begin position="152"/>
        <end position="206"/>
    </location>
</feature>
<dbReference type="InterPro" id="IPR024161">
    <property type="entry name" value="Znf_nanos-typ"/>
</dbReference>
<dbReference type="GO" id="GO:0006417">
    <property type="term" value="P:regulation of translation"/>
    <property type="evidence" value="ECO:0007669"/>
    <property type="project" value="UniProtKB-UniRule"/>
</dbReference>
<sequence>SVWTFLLPLIVLMEWEGKGFQLWRDYMGLSGIIREILARENATQCSLPAPKVPHSGIAVACRAPESERCSAVYENEEDADNVSTSPFGSVIHHCLSSGLTHQSHFGQTDASDVAASEVATDGNTLLNTIANTSATSCSISKVPKRILSFRMFCSFCKHNGESELVYASHWLKNQGGDVSCPYLRQYVCPLCGATGDKAHTKRFCPKVDLEYSSVYVRSRR</sequence>
<reference evidence="11" key="2">
    <citation type="submission" date="2025-08" db="UniProtKB">
        <authorList>
            <consortium name="Ensembl"/>
        </authorList>
    </citation>
    <scope>IDENTIFICATION</scope>
</reference>
<comment type="similarity">
    <text evidence="8">Belongs to the nanos family.</text>
</comment>
<keyword evidence="5" id="KW-0862">Zinc</keyword>
<evidence type="ECO:0000259" key="10">
    <source>
        <dbReference type="PROSITE" id="PS51522"/>
    </source>
</evidence>
<evidence type="ECO:0000256" key="9">
    <source>
        <dbReference type="SAM" id="SignalP"/>
    </source>
</evidence>
<keyword evidence="12" id="KW-1185">Reference proteome</keyword>